<gene>
    <name evidence="8" type="primary">panC</name>
    <name evidence="9" type="ordered locus">Oter_0781</name>
</gene>
<dbReference type="HOGENOM" id="CLU_047148_0_0_0"/>
<dbReference type="AlphaFoldDB" id="B1ZVH2"/>
<dbReference type="GO" id="GO:0015940">
    <property type="term" value="P:pantothenate biosynthetic process"/>
    <property type="evidence" value="ECO:0007669"/>
    <property type="project" value="UniProtKB-UniRule"/>
</dbReference>
<comment type="subcellular location">
    <subcellularLocation>
        <location evidence="8">Cytoplasm</location>
    </subcellularLocation>
</comment>
<comment type="similarity">
    <text evidence="2 8">Belongs to the pantothenate synthetase family.</text>
</comment>
<evidence type="ECO:0000256" key="4">
    <source>
        <dbReference type="ARBA" id="ARBA00022655"/>
    </source>
</evidence>
<feature type="binding site" evidence="8">
    <location>
        <position position="177"/>
    </location>
    <ligand>
        <name>ATP</name>
        <dbReference type="ChEBI" id="CHEBI:30616"/>
    </ligand>
</feature>
<evidence type="ECO:0000256" key="5">
    <source>
        <dbReference type="ARBA" id="ARBA00022741"/>
    </source>
</evidence>
<dbReference type="InterPro" id="IPR014729">
    <property type="entry name" value="Rossmann-like_a/b/a_fold"/>
</dbReference>
<dbReference type="KEGG" id="ote:Oter_0781"/>
<keyword evidence="8" id="KW-0963">Cytoplasm</keyword>
<dbReference type="eggNOG" id="COG0414">
    <property type="taxonomic scope" value="Bacteria"/>
</dbReference>
<dbReference type="EMBL" id="CP001032">
    <property type="protein sequence ID" value="ACB74069.1"/>
    <property type="molecule type" value="Genomic_DNA"/>
</dbReference>
<dbReference type="Pfam" id="PF02569">
    <property type="entry name" value="Pantoate_ligase"/>
    <property type="match status" value="1"/>
</dbReference>
<feature type="binding site" evidence="8">
    <location>
        <begin position="31"/>
        <end position="38"/>
    </location>
    <ligand>
        <name>ATP</name>
        <dbReference type="ChEBI" id="CHEBI:30616"/>
    </ligand>
</feature>
<comment type="miscellaneous">
    <text evidence="8">The reaction proceeds by a bi uni uni bi ping pong mechanism.</text>
</comment>
<dbReference type="STRING" id="452637.Oter_0781"/>
<feature type="binding site" evidence="8">
    <location>
        <position position="62"/>
    </location>
    <ligand>
        <name>beta-alanine</name>
        <dbReference type="ChEBI" id="CHEBI:57966"/>
    </ligand>
</feature>
<dbReference type="SUPFAM" id="SSF52374">
    <property type="entry name" value="Nucleotidylyl transferase"/>
    <property type="match status" value="1"/>
</dbReference>
<feature type="binding site" evidence="8">
    <location>
        <position position="62"/>
    </location>
    <ligand>
        <name>(R)-pantoate</name>
        <dbReference type="ChEBI" id="CHEBI:15980"/>
    </ligand>
</feature>
<dbReference type="EC" id="6.3.2.1" evidence="8"/>
<keyword evidence="6 8" id="KW-0067">ATP-binding</keyword>
<accession>B1ZVH2</accession>
<evidence type="ECO:0000256" key="3">
    <source>
        <dbReference type="ARBA" id="ARBA00022598"/>
    </source>
</evidence>
<evidence type="ECO:0000313" key="10">
    <source>
        <dbReference type="Proteomes" id="UP000007013"/>
    </source>
</evidence>
<comment type="subunit">
    <text evidence="8">Homodimer.</text>
</comment>
<dbReference type="NCBIfam" id="TIGR00018">
    <property type="entry name" value="panC"/>
    <property type="match status" value="1"/>
</dbReference>
<keyword evidence="10" id="KW-1185">Reference proteome</keyword>
<evidence type="ECO:0000256" key="8">
    <source>
        <dbReference type="HAMAP-Rule" id="MF_00158"/>
    </source>
</evidence>
<comment type="function">
    <text evidence="8">Catalyzes the condensation of pantoate with beta-alanine in an ATP-dependent reaction via a pantoyl-adenylate intermediate.</text>
</comment>
<dbReference type="Gene3D" id="3.30.1300.10">
    <property type="entry name" value="Pantoate-beta-alanine ligase, C-terminal domain"/>
    <property type="match status" value="1"/>
</dbReference>
<reference evidence="9 10" key="1">
    <citation type="journal article" date="2011" name="J. Bacteriol.">
        <title>Genome sequence of the verrucomicrobium Opitutus terrae PB90-1, an abundant inhabitant of rice paddy soil ecosystems.</title>
        <authorList>
            <person name="van Passel M.W."/>
            <person name="Kant R."/>
            <person name="Palva A."/>
            <person name="Copeland A."/>
            <person name="Lucas S."/>
            <person name="Lapidus A."/>
            <person name="Glavina del Rio T."/>
            <person name="Pitluck S."/>
            <person name="Goltsman E."/>
            <person name="Clum A."/>
            <person name="Sun H."/>
            <person name="Schmutz J."/>
            <person name="Larimer F.W."/>
            <person name="Land M.L."/>
            <person name="Hauser L."/>
            <person name="Kyrpides N."/>
            <person name="Mikhailova N."/>
            <person name="Richardson P.P."/>
            <person name="Janssen P.H."/>
            <person name="de Vos W.M."/>
            <person name="Smidt H."/>
        </authorList>
    </citation>
    <scope>NUCLEOTIDE SEQUENCE [LARGE SCALE GENOMIC DNA]</scope>
    <source>
        <strain evidence="10">DSM 11246 / JCM 15787 / PB90-1</strain>
    </source>
</reference>
<feature type="active site" description="Proton donor" evidence="8">
    <location>
        <position position="38"/>
    </location>
</feature>
<protein>
    <recommendedName>
        <fullName evidence="8">Pantothenate synthetase</fullName>
        <shortName evidence="8">PS</shortName>
        <ecNumber evidence="8">6.3.2.1</ecNumber>
    </recommendedName>
    <alternativeName>
        <fullName evidence="8">Pantoate--beta-alanine ligase</fullName>
    </alternativeName>
    <alternativeName>
        <fullName evidence="8">Pantoate-activating enzyme</fullName>
    </alternativeName>
</protein>
<dbReference type="InterPro" id="IPR042176">
    <property type="entry name" value="Pantoate_ligase_C"/>
</dbReference>
<comment type="pathway">
    <text evidence="1 8">Cofactor biosynthesis; (R)-pantothenate biosynthesis; (R)-pantothenate from (R)-pantoate and beta-alanine: step 1/1.</text>
</comment>
<dbReference type="GO" id="GO:0005829">
    <property type="term" value="C:cytosol"/>
    <property type="evidence" value="ECO:0007669"/>
    <property type="project" value="TreeGrafter"/>
</dbReference>
<evidence type="ECO:0000256" key="2">
    <source>
        <dbReference type="ARBA" id="ARBA00009256"/>
    </source>
</evidence>
<evidence type="ECO:0000256" key="7">
    <source>
        <dbReference type="ARBA" id="ARBA00048258"/>
    </source>
</evidence>
<proteinExistence type="inferred from homology"/>
<dbReference type="OrthoDB" id="9773087at2"/>
<dbReference type="InterPro" id="IPR003721">
    <property type="entry name" value="Pantoate_ligase"/>
</dbReference>
<keyword evidence="3 8" id="KW-0436">Ligase</keyword>
<feature type="binding site" evidence="8">
    <location>
        <begin position="148"/>
        <end position="151"/>
    </location>
    <ligand>
        <name>ATP</name>
        <dbReference type="ChEBI" id="CHEBI:30616"/>
    </ligand>
</feature>
<feature type="binding site" evidence="8">
    <location>
        <position position="154"/>
    </location>
    <ligand>
        <name>(R)-pantoate</name>
        <dbReference type="ChEBI" id="CHEBI:15980"/>
    </ligand>
</feature>
<dbReference type="GO" id="GO:0005524">
    <property type="term" value="F:ATP binding"/>
    <property type="evidence" value="ECO:0007669"/>
    <property type="project" value="UniProtKB-KW"/>
</dbReference>
<comment type="catalytic activity">
    <reaction evidence="7 8">
        <text>(R)-pantoate + beta-alanine + ATP = (R)-pantothenate + AMP + diphosphate + H(+)</text>
        <dbReference type="Rhea" id="RHEA:10912"/>
        <dbReference type="ChEBI" id="CHEBI:15378"/>
        <dbReference type="ChEBI" id="CHEBI:15980"/>
        <dbReference type="ChEBI" id="CHEBI:29032"/>
        <dbReference type="ChEBI" id="CHEBI:30616"/>
        <dbReference type="ChEBI" id="CHEBI:33019"/>
        <dbReference type="ChEBI" id="CHEBI:57966"/>
        <dbReference type="ChEBI" id="CHEBI:456215"/>
        <dbReference type="EC" id="6.3.2.1"/>
    </reaction>
</comment>
<dbReference type="GO" id="GO:0004592">
    <property type="term" value="F:pantoate-beta-alanine ligase activity"/>
    <property type="evidence" value="ECO:0007669"/>
    <property type="project" value="UniProtKB-UniRule"/>
</dbReference>
<dbReference type="UniPathway" id="UPA00028">
    <property type="reaction ID" value="UER00005"/>
</dbReference>
<feature type="binding site" evidence="8">
    <location>
        <begin position="185"/>
        <end position="188"/>
    </location>
    <ligand>
        <name>ATP</name>
        <dbReference type="ChEBI" id="CHEBI:30616"/>
    </ligand>
</feature>
<dbReference type="Proteomes" id="UP000007013">
    <property type="component" value="Chromosome"/>
</dbReference>
<evidence type="ECO:0000256" key="1">
    <source>
        <dbReference type="ARBA" id="ARBA00004990"/>
    </source>
</evidence>
<dbReference type="Gene3D" id="3.40.50.620">
    <property type="entry name" value="HUPs"/>
    <property type="match status" value="1"/>
</dbReference>
<name>B1ZVH2_OPITP</name>
<dbReference type="HAMAP" id="MF_00158">
    <property type="entry name" value="PanC"/>
    <property type="match status" value="1"/>
</dbReference>
<dbReference type="CDD" id="cd00560">
    <property type="entry name" value="PanC"/>
    <property type="match status" value="1"/>
</dbReference>
<organism evidence="9 10">
    <name type="scientific">Opitutus terrae (strain DSM 11246 / JCM 15787 / PB90-1)</name>
    <dbReference type="NCBI Taxonomy" id="452637"/>
    <lineage>
        <taxon>Bacteria</taxon>
        <taxon>Pseudomonadati</taxon>
        <taxon>Verrucomicrobiota</taxon>
        <taxon>Opitutia</taxon>
        <taxon>Opitutales</taxon>
        <taxon>Opitutaceae</taxon>
        <taxon>Opitutus</taxon>
    </lineage>
</organism>
<dbReference type="PANTHER" id="PTHR21299:SF1">
    <property type="entry name" value="PANTOATE--BETA-ALANINE LIGASE"/>
    <property type="match status" value="1"/>
</dbReference>
<dbReference type="RefSeq" id="WP_012373607.1">
    <property type="nucleotide sequence ID" value="NC_010571.1"/>
</dbReference>
<dbReference type="PANTHER" id="PTHR21299">
    <property type="entry name" value="CYTIDYLATE KINASE/PANTOATE-BETA-ALANINE LIGASE"/>
    <property type="match status" value="1"/>
</dbReference>
<sequence>MPKLIHTIAEWRALRAEHRAAGRTIGFVPTMGALHEGHASLFRAAAGEHPVVLASVFVNPTQFDEQHDFEKYPRTLAADCALMDAAGVTVAFVPSVDEMYPNGTRYGVVETEFSRELCGAHRPGHFAGMLTVVMKLLQIADAEAAYFGEKDYQQLLLIRGMREAFFLPTRIVGCPIIREPDGLAMSSRNARLSSAERALAPQFHSALVAAPTVEQARARLEAAGFRVDYVEDRDGRRFGAVRLGQTRLIDNVSLRVE</sequence>
<keyword evidence="4 8" id="KW-0566">Pantothenate biosynthesis</keyword>
<keyword evidence="5 8" id="KW-0547">Nucleotide-binding</keyword>
<evidence type="ECO:0000256" key="6">
    <source>
        <dbReference type="ARBA" id="ARBA00022840"/>
    </source>
</evidence>
<evidence type="ECO:0000313" key="9">
    <source>
        <dbReference type="EMBL" id="ACB74069.1"/>
    </source>
</evidence>